<feature type="region of interest" description="Disordered" evidence="2">
    <location>
        <begin position="88"/>
        <end position="122"/>
    </location>
</feature>
<dbReference type="AlphaFoldDB" id="A0A1G8HHQ2"/>
<dbReference type="Proteomes" id="UP000198923">
    <property type="component" value="Unassembled WGS sequence"/>
</dbReference>
<organism evidence="3 4">
    <name type="scientific">Sinosporangium album</name>
    <dbReference type="NCBI Taxonomy" id="504805"/>
    <lineage>
        <taxon>Bacteria</taxon>
        <taxon>Bacillati</taxon>
        <taxon>Actinomycetota</taxon>
        <taxon>Actinomycetes</taxon>
        <taxon>Streptosporangiales</taxon>
        <taxon>Streptosporangiaceae</taxon>
        <taxon>Sinosporangium</taxon>
    </lineage>
</organism>
<dbReference type="GO" id="GO:0051604">
    <property type="term" value="P:protein maturation"/>
    <property type="evidence" value="ECO:0007669"/>
    <property type="project" value="TreeGrafter"/>
</dbReference>
<dbReference type="GO" id="GO:1902670">
    <property type="term" value="F:carbon dioxide binding"/>
    <property type="evidence" value="ECO:0007669"/>
    <property type="project" value="TreeGrafter"/>
</dbReference>
<dbReference type="Gene3D" id="2.30.30.140">
    <property type="match status" value="1"/>
</dbReference>
<keyword evidence="4" id="KW-1185">Reference proteome</keyword>
<dbReference type="NCBIfam" id="TIGR00074">
    <property type="entry name" value="hypC_hupF"/>
    <property type="match status" value="1"/>
</dbReference>
<dbReference type="PANTHER" id="PTHR35177">
    <property type="entry name" value="HYDROGENASE MATURATION FACTOR HYBG"/>
    <property type="match status" value="1"/>
</dbReference>
<gene>
    <name evidence="3" type="ORF">SAMN05421505_13236</name>
</gene>
<protein>
    <submittedName>
        <fullName evidence="3">Hydrogenase expression/formation protein HypC</fullName>
    </submittedName>
</protein>
<dbReference type="Pfam" id="PF01455">
    <property type="entry name" value="HupF_HypC"/>
    <property type="match status" value="1"/>
</dbReference>
<evidence type="ECO:0000313" key="3">
    <source>
        <dbReference type="EMBL" id="SDI06178.1"/>
    </source>
</evidence>
<dbReference type="STRING" id="504805.SAMN05421505_13236"/>
<name>A0A1G8HHQ2_9ACTN</name>
<dbReference type="FunFam" id="2.30.30.140:FF:000022">
    <property type="entry name" value="Hydrogenase assembly chaperone HybG"/>
    <property type="match status" value="1"/>
</dbReference>
<sequence length="122" mass="12821">MCLGIPGEIIEIDPDQPDLATVEVSGVRRAINVGLLSDERLTPGDWILIHVGFALSKIDEEEARSAMAFLESIGQAYEDEIAALRASTLDASPQTPAAGTTEGSEVAQRGSDGVLRGSEGAR</sequence>
<comment type="similarity">
    <text evidence="1">Belongs to the HupF/HypC family.</text>
</comment>
<accession>A0A1G8HHQ2</accession>
<feature type="compositionally biased region" description="Polar residues" evidence="2">
    <location>
        <begin position="89"/>
        <end position="103"/>
    </location>
</feature>
<dbReference type="EMBL" id="FNCN01000032">
    <property type="protein sequence ID" value="SDI06178.1"/>
    <property type="molecule type" value="Genomic_DNA"/>
</dbReference>
<dbReference type="GO" id="GO:0005506">
    <property type="term" value="F:iron ion binding"/>
    <property type="evidence" value="ECO:0007669"/>
    <property type="project" value="TreeGrafter"/>
</dbReference>
<evidence type="ECO:0000256" key="2">
    <source>
        <dbReference type="SAM" id="MobiDB-lite"/>
    </source>
</evidence>
<dbReference type="SUPFAM" id="SSF159127">
    <property type="entry name" value="HupF/HypC-like"/>
    <property type="match status" value="1"/>
</dbReference>
<dbReference type="OrthoDB" id="9806017at2"/>
<dbReference type="RefSeq" id="WP_093173948.1">
    <property type="nucleotide sequence ID" value="NZ_FNCN01000032.1"/>
</dbReference>
<dbReference type="InterPro" id="IPR001109">
    <property type="entry name" value="Hydrogenase_HupF/HypC"/>
</dbReference>
<evidence type="ECO:0000313" key="4">
    <source>
        <dbReference type="Proteomes" id="UP000198923"/>
    </source>
</evidence>
<reference evidence="3 4" key="1">
    <citation type="submission" date="2016-10" db="EMBL/GenBank/DDBJ databases">
        <authorList>
            <person name="de Groot N.N."/>
        </authorList>
    </citation>
    <scope>NUCLEOTIDE SEQUENCE [LARGE SCALE GENOMIC DNA]</scope>
    <source>
        <strain evidence="3 4">CPCC 201354</strain>
    </source>
</reference>
<dbReference type="PRINTS" id="PR00445">
    <property type="entry name" value="HUPFHYPC"/>
</dbReference>
<evidence type="ECO:0000256" key="1">
    <source>
        <dbReference type="ARBA" id="ARBA00006018"/>
    </source>
</evidence>
<dbReference type="PANTHER" id="PTHR35177:SF2">
    <property type="entry name" value="HYDROGENASE MATURATION FACTOR HYBG"/>
    <property type="match status" value="1"/>
</dbReference>
<proteinExistence type="inferred from homology"/>